<protein>
    <submittedName>
        <fullName evidence="2">Glycosyltransferase family A protein</fullName>
        <ecNumber evidence="2">2.4.-.-</ecNumber>
    </submittedName>
</protein>
<gene>
    <name evidence="2" type="ORF">Q3C12_05820</name>
</gene>
<dbReference type="Gene3D" id="3.90.550.10">
    <property type="entry name" value="Spore Coat Polysaccharide Biosynthesis Protein SpsA, Chain A"/>
    <property type="match status" value="1"/>
</dbReference>
<evidence type="ECO:0000313" key="2">
    <source>
        <dbReference type="EMBL" id="MDO3676512.1"/>
    </source>
</evidence>
<keyword evidence="3" id="KW-1185">Reference proteome</keyword>
<dbReference type="EC" id="2.4.-.-" evidence="2"/>
<dbReference type="GO" id="GO:0016757">
    <property type="term" value="F:glycosyltransferase activity"/>
    <property type="evidence" value="ECO:0007669"/>
    <property type="project" value="UniProtKB-KW"/>
</dbReference>
<dbReference type="CDD" id="cd00761">
    <property type="entry name" value="Glyco_tranf_GTA_type"/>
    <property type="match status" value="1"/>
</dbReference>
<dbReference type="InterPro" id="IPR001173">
    <property type="entry name" value="Glyco_trans_2-like"/>
</dbReference>
<proteinExistence type="predicted"/>
<comment type="caution">
    <text evidence="2">The sequence shown here is derived from an EMBL/GenBank/DDBJ whole genome shotgun (WGS) entry which is preliminary data.</text>
</comment>
<dbReference type="RefSeq" id="WP_025850529.1">
    <property type="nucleotide sequence ID" value="NZ_JARLKN010000021.1"/>
</dbReference>
<dbReference type="InterPro" id="IPR029044">
    <property type="entry name" value="Nucleotide-diphossugar_trans"/>
</dbReference>
<dbReference type="EMBL" id="JAUMKJ010000005">
    <property type="protein sequence ID" value="MDO3676512.1"/>
    <property type="molecule type" value="Genomic_DNA"/>
</dbReference>
<name>A0ABT8V4Z6_9BACL</name>
<organism evidence="2 3">
    <name type="scientific">Paenibacillus ehimensis</name>
    <dbReference type="NCBI Taxonomy" id="79264"/>
    <lineage>
        <taxon>Bacteria</taxon>
        <taxon>Bacillati</taxon>
        <taxon>Bacillota</taxon>
        <taxon>Bacilli</taxon>
        <taxon>Bacillales</taxon>
        <taxon>Paenibacillaceae</taxon>
        <taxon>Paenibacillus</taxon>
    </lineage>
</organism>
<reference evidence="2" key="1">
    <citation type="submission" date="2023-07" db="EMBL/GenBank/DDBJ databases">
        <authorList>
            <person name="Aktuganov G."/>
            <person name="Boyko T."/>
            <person name="Delegan Y."/>
            <person name="Galimzianova N."/>
            <person name="Gilvanova E."/>
            <person name="Korobov V."/>
            <person name="Kuzmina L."/>
            <person name="Melentiev A."/>
            <person name="Milman P."/>
            <person name="Ryabova A."/>
            <person name="Stupak E."/>
            <person name="Yasakov T."/>
            <person name="Zharikova N."/>
            <person name="Zhurenko E."/>
        </authorList>
    </citation>
    <scope>NUCLEOTIDE SEQUENCE</scope>
    <source>
        <strain evidence="2">IB-739</strain>
    </source>
</reference>
<dbReference type="Proteomes" id="UP001168883">
    <property type="component" value="Unassembled WGS sequence"/>
</dbReference>
<keyword evidence="2" id="KW-0808">Transferase</keyword>
<evidence type="ECO:0000259" key="1">
    <source>
        <dbReference type="Pfam" id="PF00535"/>
    </source>
</evidence>
<evidence type="ECO:0000313" key="3">
    <source>
        <dbReference type="Proteomes" id="UP001168883"/>
    </source>
</evidence>
<dbReference type="SUPFAM" id="SSF53448">
    <property type="entry name" value="Nucleotide-diphospho-sugar transferases"/>
    <property type="match status" value="1"/>
</dbReference>
<sequence>MDKSVKKGVTIVTATMRPQFIDEVFKNYARQKWERKELIVILSKGDMNIADYEERAKEYPNVKVFQLSERNSLGECLNFGVSKAKYHYIAKFDDDDYYGPHYIAEAMYMFRKSKADLVGKQSYFFFFPHRKLLLLRRTNNRPFRRCRRIAGATIMFRKRVFKRVKFVKVPQGTDVRFIGACLRKGYKMYSTSRYNFAAFRRADRQSHTWKVSEKRLMREKKNRRIKTDNIVKHVDRPLAKIKKS</sequence>
<dbReference type="Pfam" id="PF00535">
    <property type="entry name" value="Glycos_transf_2"/>
    <property type="match status" value="1"/>
</dbReference>
<accession>A0ABT8V4Z6</accession>
<keyword evidence="2" id="KW-0328">Glycosyltransferase</keyword>
<feature type="domain" description="Glycosyltransferase 2-like" evidence="1">
    <location>
        <begin position="11"/>
        <end position="136"/>
    </location>
</feature>